<dbReference type="GO" id="GO:0004414">
    <property type="term" value="F:homoserine O-acetyltransferase activity"/>
    <property type="evidence" value="ECO:0007669"/>
    <property type="project" value="UniProtKB-EC"/>
</dbReference>
<feature type="binding site" evidence="2">
    <location>
        <position position="383"/>
    </location>
    <ligand>
        <name>substrate</name>
    </ligand>
</feature>
<dbReference type="EMBL" id="JBHUNE010000006">
    <property type="protein sequence ID" value="MFD2758495.1"/>
    <property type="molecule type" value="Genomic_DNA"/>
</dbReference>
<gene>
    <name evidence="2" type="primary">metXA</name>
    <name evidence="5" type="ORF">ACFSW7_08900</name>
</gene>
<sequence length="415" mass="44487">MQWSDEDFRAGPPSRRSDSETRPTSRIRPPATGAWREGDHPGNRQFASLGDFTFEQGGEVPLRVAYESWGELNADRSNAVLICHALTGDTHVAGVAGPGQSSAGWWPGMVGPGMPFDTDELFVVAPNMLGGCQGTTGPASISPDGTEWGARFPRTSIRDQVRAQAALADHLGIRTFRAVVGGSMGGMQALEWAIMYPERVGDLVVLCAPPAIDAMNIAQNTLQADAIRLDPAWRDGNYYDAGAGEGPYRGLALARRMAMLNYRSDSELEDRFGRSWQSSVSPAGGHGRYSVESYLDFHGNRFTRRFDANSYITLANAMSSHDVGRGRGGVDAGLAQVRARTLVIGVDSDTLFRLDSQHRIAAGIPNSVTGPEAFTVHSQFGHDGFLLEIPAVGGAIRQFLEGASLAGTSFGDASR</sequence>
<evidence type="ECO:0000256" key="3">
    <source>
        <dbReference type="SAM" id="MobiDB-lite"/>
    </source>
</evidence>
<comment type="subcellular location">
    <subcellularLocation>
        <location evidence="2">Cytoplasm</location>
    </subcellularLocation>
</comment>
<dbReference type="InterPro" id="IPR029058">
    <property type="entry name" value="AB_hydrolase_fold"/>
</dbReference>
<comment type="subunit">
    <text evidence="2">Homodimer.</text>
</comment>
<keyword evidence="2" id="KW-0963">Cytoplasm</keyword>
<name>A0ABW5UZ34_9MICO</name>
<dbReference type="NCBIfam" id="NF001209">
    <property type="entry name" value="PRK00175.1"/>
    <property type="match status" value="1"/>
</dbReference>
<keyword evidence="1 2" id="KW-0808">Transferase</keyword>
<reference evidence="6" key="1">
    <citation type="journal article" date="2019" name="Int. J. Syst. Evol. Microbiol.">
        <title>The Global Catalogue of Microorganisms (GCM) 10K type strain sequencing project: providing services to taxonomists for standard genome sequencing and annotation.</title>
        <authorList>
            <consortium name="The Broad Institute Genomics Platform"/>
            <consortium name="The Broad Institute Genome Sequencing Center for Infectious Disease"/>
            <person name="Wu L."/>
            <person name="Ma J."/>
        </authorList>
    </citation>
    <scope>NUCLEOTIDE SEQUENCE [LARGE SCALE GENOMIC DNA]</scope>
    <source>
        <strain evidence="6">TISTR 1514</strain>
    </source>
</reference>
<comment type="caution">
    <text evidence="2">Lacks conserved residue(s) required for the propagation of feature annotation.</text>
</comment>
<feature type="active site" evidence="2">
    <location>
        <position position="382"/>
    </location>
</feature>
<dbReference type="NCBIfam" id="TIGR01392">
    <property type="entry name" value="homoserO_Ac_trn"/>
    <property type="match status" value="1"/>
</dbReference>
<dbReference type="SUPFAM" id="SSF53474">
    <property type="entry name" value="alpha/beta-Hydrolases"/>
    <property type="match status" value="1"/>
</dbReference>
<keyword evidence="2" id="KW-0028">Amino-acid biosynthesis</keyword>
<evidence type="ECO:0000256" key="1">
    <source>
        <dbReference type="ARBA" id="ARBA00022679"/>
    </source>
</evidence>
<feature type="active site" description="Nucleophile" evidence="2">
    <location>
        <position position="183"/>
    </location>
</feature>
<dbReference type="InterPro" id="IPR008220">
    <property type="entry name" value="HAT_MetX-like"/>
</dbReference>
<dbReference type="InterPro" id="IPR000073">
    <property type="entry name" value="AB_hydrolase_1"/>
</dbReference>
<feature type="binding site" evidence="2">
    <location>
        <position position="255"/>
    </location>
    <ligand>
        <name>substrate</name>
    </ligand>
</feature>
<dbReference type="PRINTS" id="PR00111">
    <property type="entry name" value="ABHYDROLASE"/>
</dbReference>
<dbReference type="EC" id="2.3.1.31" evidence="2"/>
<feature type="region of interest" description="Disordered" evidence="3">
    <location>
        <begin position="1"/>
        <end position="42"/>
    </location>
</feature>
<evidence type="ECO:0000256" key="2">
    <source>
        <dbReference type="HAMAP-Rule" id="MF_00296"/>
    </source>
</evidence>
<dbReference type="Gene3D" id="3.40.50.1820">
    <property type="entry name" value="alpha/beta hydrolase"/>
    <property type="match status" value="1"/>
</dbReference>
<comment type="catalytic activity">
    <reaction evidence="2">
        <text>L-homoserine + acetyl-CoA = O-acetyl-L-homoserine + CoA</text>
        <dbReference type="Rhea" id="RHEA:13701"/>
        <dbReference type="ChEBI" id="CHEBI:57287"/>
        <dbReference type="ChEBI" id="CHEBI:57288"/>
        <dbReference type="ChEBI" id="CHEBI:57476"/>
        <dbReference type="ChEBI" id="CHEBI:57716"/>
        <dbReference type="EC" id="2.3.1.31"/>
    </reaction>
</comment>
<feature type="domain" description="AB hydrolase-1" evidence="4">
    <location>
        <begin position="78"/>
        <end position="387"/>
    </location>
</feature>
<dbReference type="PIRSF" id="PIRSF000443">
    <property type="entry name" value="Homoser_Ac_trans"/>
    <property type="match status" value="1"/>
</dbReference>
<comment type="pathway">
    <text evidence="2">Amino-acid biosynthesis; L-methionine biosynthesis via de novo pathway; O-acetyl-L-homoserine from L-homoserine: step 1/1.</text>
</comment>
<evidence type="ECO:0000313" key="6">
    <source>
        <dbReference type="Proteomes" id="UP001597492"/>
    </source>
</evidence>
<keyword evidence="6" id="KW-1185">Reference proteome</keyword>
<dbReference type="Pfam" id="PF00561">
    <property type="entry name" value="Abhydrolase_1"/>
    <property type="match status" value="1"/>
</dbReference>
<feature type="active site" evidence="2">
    <location>
        <position position="349"/>
    </location>
</feature>
<proteinExistence type="inferred from homology"/>
<evidence type="ECO:0000259" key="4">
    <source>
        <dbReference type="Pfam" id="PF00561"/>
    </source>
</evidence>
<dbReference type="RefSeq" id="WP_019617763.1">
    <property type="nucleotide sequence ID" value="NZ_JBHUNE010000006.1"/>
</dbReference>
<dbReference type="PANTHER" id="PTHR32268:SF11">
    <property type="entry name" value="HOMOSERINE O-ACETYLTRANSFERASE"/>
    <property type="match status" value="1"/>
</dbReference>
<dbReference type="HAMAP" id="MF_00296">
    <property type="entry name" value="MetX_acyltransf"/>
    <property type="match status" value="1"/>
</dbReference>
<comment type="caution">
    <text evidence="5">The sequence shown here is derived from an EMBL/GenBank/DDBJ whole genome shotgun (WGS) entry which is preliminary data.</text>
</comment>
<evidence type="ECO:0000313" key="5">
    <source>
        <dbReference type="EMBL" id="MFD2758495.1"/>
    </source>
</evidence>
<dbReference type="PANTHER" id="PTHR32268">
    <property type="entry name" value="HOMOSERINE O-ACETYLTRANSFERASE"/>
    <property type="match status" value="1"/>
</dbReference>
<comment type="similarity">
    <text evidence="2">Belongs to the AB hydrolase superfamily. MetX family.</text>
</comment>
<comment type="function">
    <text evidence="2">Transfers an acetyl group from acetyl-CoA to L-homoserine, forming acetyl-L-homoserine.</text>
</comment>
<keyword evidence="2 5" id="KW-0012">Acyltransferase</keyword>
<accession>A0ABW5UZ34</accession>
<dbReference type="Proteomes" id="UP001597492">
    <property type="component" value="Unassembled WGS sequence"/>
</dbReference>
<keyword evidence="2" id="KW-0486">Methionine biosynthesis</keyword>
<organism evidence="5 6">
    <name type="scientific">Gulosibacter faecalis</name>
    <dbReference type="NCBI Taxonomy" id="272240"/>
    <lineage>
        <taxon>Bacteria</taxon>
        <taxon>Bacillati</taxon>
        <taxon>Actinomycetota</taxon>
        <taxon>Actinomycetes</taxon>
        <taxon>Micrococcales</taxon>
        <taxon>Microbacteriaceae</taxon>
        <taxon>Gulosibacter</taxon>
    </lineage>
</organism>
<protein>
    <recommendedName>
        <fullName evidence="2">Homoserine O-acetyltransferase</fullName>
        <shortName evidence="2">HAT</shortName>
        <ecNumber evidence="2">2.3.1.31</ecNumber>
    </recommendedName>
    <alternativeName>
        <fullName evidence="2">Homoserine transacetylase</fullName>
        <shortName evidence="2">HTA</shortName>
    </alternativeName>
</protein>